<reference evidence="1" key="1">
    <citation type="submission" date="2017-05" db="UniProtKB">
        <authorList>
            <consortium name="EnsemblMetazoa"/>
        </authorList>
    </citation>
    <scope>IDENTIFICATION</scope>
</reference>
<dbReference type="InParanoid" id="A0A1X7VYV8"/>
<protein>
    <submittedName>
        <fullName evidence="1">Uncharacterized protein</fullName>
    </submittedName>
</protein>
<evidence type="ECO:0000313" key="1">
    <source>
        <dbReference type="EnsemblMetazoa" id="Aqu2.1.44689_001"/>
    </source>
</evidence>
<accession>A0A1X7VYV8</accession>
<proteinExistence type="predicted"/>
<sequence>TATTSLIRA</sequence>
<dbReference type="EnsemblMetazoa" id="Aqu2.1.44689_001">
    <property type="protein sequence ID" value="Aqu2.1.44689_001"/>
    <property type="gene ID" value="Aqu2.1.44689"/>
</dbReference>
<name>A0A1X7VYV8_AMPQE</name>
<organism evidence="1">
    <name type="scientific">Amphimedon queenslandica</name>
    <name type="common">Sponge</name>
    <dbReference type="NCBI Taxonomy" id="400682"/>
    <lineage>
        <taxon>Eukaryota</taxon>
        <taxon>Metazoa</taxon>
        <taxon>Porifera</taxon>
        <taxon>Demospongiae</taxon>
        <taxon>Heteroscleromorpha</taxon>
        <taxon>Haplosclerida</taxon>
        <taxon>Niphatidae</taxon>
        <taxon>Amphimedon</taxon>
    </lineage>
</organism>